<reference evidence="2" key="1">
    <citation type="submission" date="2016-10" db="EMBL/GenBank/DDBJ databases">
        <authorList>
            <person name="Varghese N."/>
            <person name="Submissions S."/>
        </authorList>
    </citation>
    <scope>NUCLEOTIDE SEQUENCE [LARGE SCALE GENOMIC DNA]</scope>
    <source>
        <strain evidence="2">CGMCC 1.8975</strain>
    </source>
</reference>
<keyword evidence="2" id="KW-1185">Reference proteome</keyword>
<dbReference type="STRING" id="651662.SAMN04488069_11531"/>
<name>A0A1H3N612_9BACT</name>
<protein>
    <submittedName>
        <fullName evidence="1">Uncharacterized protein</fullName>
    </submittedName>
</protein>
<organism evidence="1 2">
    <name type="scientific">Hymenobacter psychrophilus</name>
    <dbReference type="NCBI Taxonomy" id="651662"/>
    <lineage>
        <taxon>Bacteria</taxon>
        <taxon>Pseudomonadati</taxon>
        <taxon>Bacteroidota</taxon>
        <taxon>Cytophagia</taxon>
        <taxon>Cytophagales</taxon>
        <taxon>Hymenobacteraceae</taxon>
        <taxon>Hymenobacter</taxon>
    </lineage>
</organism>
<dbReference type="EMBL" id="FNOV01000015">
    <property type="protein sequence ID" value="SDY83659.1"/>
    <property type="molecule type" value="Genomic_DNA"/>
</dbReference>
<dbReference type="AlphaFoldDB" id="A0A1H3N612"/>
<evidence type="ECO:0000313" key="2">
    <source>
        <dbReference type="Proteomes" id="UP000199249"/>
    </source>
</evidence>
<dbReference type="RefSeq" id="WP_092743171.1">
    <property type="nucleotide sequence ID" value="NZ_FNOV01000015.1"/>
</dbReference>
<sequence length="99" mass="11526">MSQLEFVERVTTQALAYLQQARVYKPTPEEYIKWVDSHPSAIRVLLLRRGMAACWAGGSPSFQDFILTQRGHSVHDYMAHQLSEADYLRWVNFMDDTTF</sequence>
<accession>A0A1H3N612</accession>
<proteinExistence type="predicted"/>
<gene>
    <name evidence="1" type="ORF">SAMN04488069_11531</name>
</gene>
<evidence type="ECO:0000313" key="1">
    <source>
        <dbReference type="EMBL" id="SDY83659.1"/>
    </source>
</evidence>
<dbReference type="Proteomes" id="UP000199249">
    <property type="component" value="Unassembled WGS sequence"/>
</dbReference>
<dbReference type="OrthoDB" id="883676at2"/>